<dbReference type="InterPro" id="IPR016186">
    <property type="entry name" value="C-type_lectin-like/link_sf"/>
</dbReference>
<dbReference type="Ensembl" id="ENSLCAT00010025320.1">
    <property type="protein sequence ID" value="ENSLCAP00010024786.1"/>
    <property type="gene ID" value="ENSLCAG00010011588.1"/>
</dbReference>
<dbReference type="InterPro" id="IPR001304">
    <property type="entry name" value="C-type_lectin-like"/>
</dbReference>
<keyword evidence="5" id="KW-1133">Transmembrane helix</keyword>
<keyword evidence="3 7" id="KW-0732">Signal</keyword>
<keyword evidence="10" id="KW-1185">Reference proteome</keyword>
<dbReference type="Pfam" id="PF00059">
    <property type="entry name" value="Lectin_C"/>
    <property type="match status" value="1"/>
</dbReference>
<name>A0A4W6DHW6_LATCA</name>
<dbReference type="GO" id="GO:0016020">
    <property type="term" value="C:membrane"/>
    <property type="evidence" value="ECO:0007669"/>
    <property type="project" value="UniProtKB-SubCell"/>
</dbReference>
<dbReference type="SUPFAM" id="SSF56436">
    <property type="entry name" value="C-type lectin-like"/>
    <property type="match status" value="1"/>
</dbReference>
<dbReference type="STRING" id="8187.ENSLCAP00010024786"/>
<comment type="subcellular location">
    <subcellularLocation>
        <location evidence="1">Membrane</location>
        <topology evidence="1">Single-pass type I membrane protein</topology>
    </subcellularLocation>
</comment>
<proteinExistence type="predicted"/>
<keyword evidence="4" id="KW-0430">Lectin</keyword>
<dbReference type="InterPro" id="IPR016187">
    <property type="entry name" value="CTDL_fold"/>
</dbReference>
<evidence type="ECO:0000259" key="8">
    <source>
        <dbReference type="PROSITE" id="PS50041"/>
    </source>
</evidence>
<keyword evidence="2" id="KW-0812">Transmembrane</keyword>
<evidence type="ECO:0000256" key="5">
    <source>
        <dbReference type="ARBA" id="ARBA00022989"/>
    </source>
</evidence>
<reference evidence="9" key="3">
    <citation type="submission" date="2025-09" db="UniProtKB">
        <authorList>
            <consortium name="Ensembl"/>
        </authorList>
    </citation>
    <scope>IDENTIFICATION</scope>
</reference>
<evidence type="ECO:0000256" key="2">
    <source>
        <dbReference type="ARBA" id="ARBA00022692"/>
    </source>
</evidence>
<evidence type="ECO:0000256" key="4">
    <source>
        <dbReference type="ARBA" id="ARBA00022734"/>
    </source>
</evidence>
<dbReference type="Proteomes" id="UP000314980">
    <property type="component" value="Unassembled WGS sequence"/>
</dbReference>
<accession>A0A4W6DHW6</accession>
<dbReference type="Gene3D" id="3.10.100.10">
    <property type="entry name" value="Mannose-Binding Protein A, subunit A"/>
    <property type="match status" value="1"/>
</dbReference>
<evidence type="ECO:0000256" key="1">
    <source>
        <dbReference type="ARBA" id="ARBA00004479"/>
    </source>
</evidence>
<evidence type="ECO:0000313" key="10">
    <source>
        <dbReference type="Proteomes" id="UP000314980"/>
    </source>
</evidence>
<dbReference type="AlphaFoldDB" id="A0A4W6DHW6"/>
<reference evidence="10" key="1">
    <citation type="submission" date="2015-09" db="EMBL/GenBank/DDBJ databases">
        <authorList>
            <person name="Sai Rama Sridatta P."/>
        </authorList>
    </citation>
    <scope>NUCLEOTIDE SEQUENCE [LARGE SCALE GENOMIC DNA]</scope>
</reference>
<evidence type="ECO:0000256" key="3">
    <source>
        <dbReference type="ARBA" id="ARBA00022729"/>
    </source>
</evidence>
<reference evidence="9" key="2">
    <citation type="submission" date="2025-08" db="UniProtKB">
        <authorList>
            <consortium name="Ensembl"/>
        </authorList>
    </citation>
    <scope>IDENTIFICATION</scope>
</reference>
<feature type="chain" id="PRO_5021354919" description="C-type lectin domain-containing protein" evidence="7">
    <location>
        <begin position="26"/>
        <end position="124"/>
    </location>
</feature>
<dbReference type="InParanoid" id="A0A4W6DHW6"/>
<dbReference type="PANTHER" id="PTHR14789:SF9">
    <property type="entry name" value="THROMBOMODULIN"/>
    <property type="match status" value="1"/>
</dbReference>
<dbReference type="PROSITE" id="PS50041">
    <property type="entry name" value="C_TYPE_LECTIN_2"/>
    <property type="match status" value="1"/>
</dbReference>
<evidence type="ECO:0000313" key="9">
    <source>
        <dbReference type="Ensembl" id="ENSLCAP00010024786.1"/>
    </source>
</evidence>
<feature type="domain" description="C-type lectin" evidence="8">
    <location>
        <begin position="24"/>
        <end position="116"/>
    </location>
</feature>
<dbReference type="PANTHER" id="PTHR14789">
    <property type="entry name" value="CHONDROLECTIN VARIANT CHODLFDELTAE"/>
    <property type="match status" value="1"/>
</dbReference>
<evidence type="ECO:0000256" key="6">
    <source>
        <dbReference type="ARBA" id="ARBA00023136"/>
    </source>
</evidence>
<organism evidence="9 10">
    <name type="scientific">Lates calcarifer</name>
    <name type="common">Barramundi</name>
    <name type="synonym">Holocentrus calcarifer</name>
    <dbReference type="NCBI Taxonomy" id="8187"/>
    <lineage>
        <taxon>Eukaryota</taxon>
        <taxon>Metazoa</taxon>
        <taxon>Chordata</taxon>
        <taxon>Craniata</taxon>
        <taxon>Vertebrata</taxon>
        <taxon>Euteleostomi</taxon>
        <taxon>Actinopterygii</taxon>
        <taxon>Neopterygii</taxon>
        <taxon>Teleostei</taxon>
        <taxon>Neoteleostei</taxon>
        <taxon>Acanthomorphata</taxon>
        <taxon>Carangaria</taxon>
        <taxon>Carangaria incertae sedis</taxon>
        <taxon>Centropomidae</taxon>
        <taxon>Lates</taxon>
    </lineage>
</organism>
<evidence type="ECO:0000256" key="7">
    <source>
        <dbReference type="SAM" id="SignalP"/>
    </source>
</evidence>
<keyword evidence="6" id="KW-0472">Membrane</keyword>
<dbReference type="GeneTree" id="ENSGT00940000174492"/>
<dbReference type="GO" id="GO:0030246">
    <property type="term" value="F:carbohydrate binding"/>
    <property type="evidence" value="ECO:0007669"/>
    <property type="project" value="UniProtKB-KW"/>
</dbReference>
<protein>
    <recommendedName>
        <fullName evidence="8">C-type lectin domain-containing protein</fullName>
    </recommendedName>
</protein>
<dbReference type="InterPro" id="IPR051505">
    <property type="entry name" value="C-type_lectin_domain"/>
</dbReference>
<feature type="signal peptide" evidence="7">
    <location>
        <begin position="1"/>
        <end position="25"/>
    </location>
</feature>
<sequence>MAFLKLKMTLIILMSVLFLMPVCTGNDCITVNQDRVDFKTAEEACHERNGHLMTLQPDTDESILNSVSQELFGNVWIGLRLPAGACSNLSAPLRGYEWTSGSTQRNFIPSISSANCTVENRDAQ</sequence>